<dbReference type="PROSITE" id="PS51462">
    <property type="entry name" value="NUDIX"/>
    <property type="match status" value="1"/>
</dbReference>
<comment type="catalytic activity">
    <reaction evidence="9">
        <text>a 5'-end NAD(+)-phospho-ribonucleoside in mRNA + H2O = a 5'-end phospho-adenosine-phospho-ribonucleoside in mRNA + beta-nicotinamide D-ribonucleotide + 2 H(+)</text>
        <dbReference type="Rhea" id="RHEA:60876"/>
        <dbReference type="Rhea" id="RHEA-COMP:15698"/>
        <dbReference type="Rhea" id="RHEA-COMP:15719"/>
        <dbReference type="ChEBI" id="CHEBI:14649"/>
        <dbReference type="ChEBI" id="CHEBI:15377"/>
        <dbReference type="ChEBI" id="CHEBI:15378"/>
        <dbReference type="ChEBI" id="CHEBI:144029"/>
        <dbReference type="ChEBI" id="CHEBI:144051"/>
    </reaction>
    <physiologicalReaction direction="left-to-right" evidence="9">
        <dbReference type="Rhea" id="RHEA:60877"/>
    </physiologicalReaction>
</comment>
<organism evidence="11">
    <name type="scientific">hydrothermal vent metagenome</name>
    <dbReference type="NCBI Taxonomy" id="652676"/>
    <lineage>
        <taxon>unclassified sequences</taxon>
        <taxon>metagenomes</taxon>
        <taxon>ecological metagenomes</taxon>
    </lineage>
</organism>
<dbReference type="InterPro" id="IPR049734">
    <property type="entry name" value="NudC-like_C"/>
</dbReference>
<dbReference type="InterPro" id="IPR000086">
    <property type="entry name" value="NUDIX_hydrolase_dom"/>
</dbReference>
<proteinExistence type="inferred from homology"/>
<dbReference type="InterPro" id="IPR015376">
    <property type="entry name" value="Znr_NADH_PPase"/>
</dbReference>
<dbReference type="SUPFAM" id="SSF55811">
    <property type="entry name" value="Nudix"/>
    <property type="match status" value="1"/>
</dbReference>
<dbReference type="PANTHER" id="PTHR42904:SF6">
    <property type="entry name" value="NAD-CAPPED RNA HYDROLASE NUDT12"/>
    <property type="match status" value="1"/>
</dbReference>
<comment type="cofactor">
    <cofactor evidence="2">
        <name>Zn(2+)</name>
        <dbReference type="ChEBI" id="CHEBI:29105"/>
    </cofactor>
</comment>
<accession>A0A3B0T3J4</accession>
<dbReference type="InterPro" id="IPR050241">
    <property type="entry name" value="NAD-cap_RNA_hydrolase_NudC"/>
</dbReference>
<dbReference type="Gene3D" id="3.90.79.10">
    <property type="entry name" value="Nucleoside Triphosphate Pyrophosphohydrolase"/>
    <property type="match status" value="1"/>
</dbReference>
<keyword evidence="8" id="KW-0520">NAD</keyword>
<evidence type="ECO:0000256" key="3">
    <source>
        <dbReference type="ARBA" id="ARBA00009595"/>
    </source>
</evidence>
<feature type="non-terminal residue" evidence="11">
    <location>
        <position position="1"/>
    </location>
</feature>
<dbReference type="EC" id="3.6.1.22" evidence="4"/>
<reference evidence="11" key="1">
    <citation type="submission" date="2018-06" db="EMBL/GenBank/DDBJ databases">
        <authorList>
            <person name="Zhirakovskaya E."/>
        </authorList>
    </citation>
    <scope>NUCLEOTIDE SEQUENCE</scope>
</reference>
<evidence type="ECO:0000256" key="4">
    <source>
        <dbReference type="ARBA" id="ARBA00012381"/>
    </source>
</evidence>
<sequence length="290" mass="32561">LRGNLKWLKQQIQSPQSKVIVFVKDRPAIAINGEVLEISFVKTSEVLQSCKQAELVFLHLTKTSEAVFAVQFEEELQDKFVNNHVKLIDLRSLAMQAILPPQDLGALAQARSLLSWHASHRFCANCGNKTKLADSGYRRDCPDCKCQHFPRVDPVVIMLVQHGENFLMGRGHNFEENHFSALAGFLEPGETIEAATRRETFEETGIKVGEVTYLLSQPWPFPSTLMIGVIAQALTTEIQPDPVEIAEAKWFSFNEIRQMLANNHPSGTTLPPPMSIAYQMMQKYLGDEPG</sequence>
<evidence type="ECO:0000256" key="9">
    <source>
        <dbReference type="ARBA" id="ARBA00023679"/>
    </source>
</evidence>
<dbReference type="InterPro" id="IPR015797">
    <property type="entry name" value="NUDIX_hydrolase-like_dom_sf"/>
</dbReference>
<dbReference type="Pfam" id="PF09296">
    <property type="entry name" value="NUDIX-like"/>
    <property type="match status" value="1"/>
</dbReference>
<comment type="similarity">
    <text evidence="3">Belongs to the Nudix hydrolase family. NudC subfamily.</text>
</comment>
<evidence type="ECO:0000256" key="1">
    <source>
        <dbReference type="ARBA" id="ARBA00001946"/>
    </source>
</evidence>
<dbReference type="EMBL" id="UOEC01000209">
    <property type="protein sequence ID" value="VAW03404.1"/>
    <property type="molecule type" value="Genomic_DNA"/>
</dbReference>
<keyword evidence="5" id="KW-0479">Metal-binding</keyword>
<gene>
    <name evidence="11" type="ORF">MNBD_ALPHA08-1779</name>
</gene>
<protein>
    <recommendedName>
        <fullName evidence="4">NAD(+) diphosphatase</fullName>
        <ecNumber evidence="4">3.6.1.22</ecNumber>
    </recommendedName>
</protein>
<dbReference type="GO" id="GO:0005829">
    <property type="term" value="C:cytosol"/>
    <property type="evidence" value="ECO:0007669"/>
    <property type="project" value="TreeGrafter"/>
</dbReference>
<dbReference type="AlphaFoldDB" id="A0A3B0T3J4"/>
<feature type="domain" description="Nudix hydrolase" evidence="10">
    <location>
        <begin position="150"/>
        <end position="274"/>
    </location>
</feature>
<dbReference type="GO" id="GO:0035529">
    <property type="term" value="F:NADH pyrophosphatase activity"/>
    <property type="evidence" value="ECO:0007669"/>
    <property type="project" value="TreeGrafter"/>
</dbReference>
<dbReference type="Gene3D" id="3.90.79.20">
    <property type="match status" value="1"/>
</dbReference>
<dbReference type="GO" id="GO:0110153">
    <property type="term" value="F:RNA NAD-cap (NMN-forming) hydrolase activity"/>
    <property type="evidence" value="ECO:0007669"/>
    <property type="project" value="RHEA"/>
</dbReference>
<keyword evidence="7" id="KW-0460">Magnesium</keyword>
<dbReference type="CDD" id="cd03429">
    <property type="entry name" value="NUDIX_NADH_pyrophosphatase_Nudt13"/>
    <property type="match status" value="1"/>
</dbReference>
<dbReference type="PANTHER" id="PTHR42904">
    <property type="entry name" value="NUDIX HYDROLASE, NUDC SUBFAMILY"/>
    <property type="match status" value="1"/>
</dbReference>
<evidence type="ECO:0000256" key="7">
    <source>
        <dbReference type="ARBA" id="ARBA00022842"/>
    </source>
</evidence>
<comment type="cofactor">
    <cofactor evidence="1">
        <name>Mg(2+)</name>
        <dbReference type="ChEBI" id="CHEBI:18420"/>
    </cofactor>
</comment>
<name>A0A3B0T3J4_9ZZZZ</name>
<evidence type="ECO:0000256" key="2">
    <source>
        <dbReference type="ARBA" id="ARBA00001947"/>
    </source>
</evidence>
<dbReference type="Pfam" id="PF00293">
    <property type="entry name" value="NUDIX"/>
    <property type="match status" value="1"/>
</dbReference>
<keyword evidence="6 11" id="KW-0378">Hydrolase</keyword>
<dbReference type="Pfam" id="PF09297">
    <property type="entry name" value="Zn_ribbon_NUD"/>
    <property type="match status" value="1"/>
</dbReference>
<evidence type="ECO:0000256" key="6">
    <source>
        <dbReference type="ARBA" id="ARBA00022801"/>
    </source>
</evidence>
<dbReference type="GO" id="GO:0046872">
    <property type="term" value="F:metal ion binding"/>
    <property type="evidence" value="ECO:0007669"/>
    <property type="project" value="UniProtKB-KW"/>
</dbReference>
<evidence type="ECO:0000256" key="8">
    <source>
        <dbReference type="ARBA" id="ARBA00023027"/>
    </source>
</evidence>
<evidence type="ECO:0000313" key="11">
    <source>
        <dbReference type="EMBL" id="VAW03404.1"/>
    </source>
</evidence>
<dbReference type="GO" id="GO:0006742">
    <property type="term" value="P:NADP+ catabolic process"/>
    <property type="evidence" value="ECO:0007669"/>
    <property type="project" value="TreeGrafter"/>
</dbReference>
<dbReference type="NCBIfam" id="NF001299">
    <property type="entry name" value="PRK00241.1"/>
    <property type="match status" value="1"/>
</dbReference>
<evidence type="ECO:0000256" key="5">
    <source>
        <dbReference type="ARBA" id="ARBA00022723"/>
    </source>
</evidence>
<evidence type="ECO:0000259" key="10">
    <source>
        <dbReference type="PROSITE" id="PS51462"/>
    </source>
</evidence>
<dbReference type="InterPro" id="IPR015375">
    <property type="entry name" value="NADH_PPase-like_N"/>
</dbReference>
<dbReference type="GO" id="GO:0019677">
    <property type="term" value="P:NAD+ catabolic process"/>
    <property type="evidence" value="ECO:0007669"/>
    <property type="project" value="TreeGrafter"/>
</dbReference>